<dbReference type="SUPFAM" id="SSF55455">
    <property type="entry name" value="SRF-like"/>
    <property type="match status" value="1"/>
</dbReference>
<feature type="coiled-coil region" evidence="6">
    <location>
        <begin position="139"/>
        <end position="166"/>
    </location>
</feature>
<dbReference type="InterPro" id="IPR033896">
    <property type="entry name" value="MEF2-like_N"/>
</dbReference>
<evidence type="ECO:0000259" key="8">
    <source>
        <dbReference type="PROSITE" id="PS51297"/>
    </source>
</evidence>
<dbReference type="GO" id="GO:0099402">
    <property type="term" value="P:plant organ development"/>
    <property type="evidence" value="ECO:0007669"/>
    <property type="project" value="UniProtKB-ARBA"/>
</dbReference>
<evidence type="ECO:0000256" key="4">
    <source>
        <dbReference type="ARBA" id="ARBA00023163"/>
    </source>
</evidence>
<dbReference type="InterPro" id="IPR050142">
    <property type="entry name" value="MADS-box/MEF2_TF"/>
</dbReference>
<dbReference type="Gene3D" id="3.40.1810.10">
    <property type="entry name" value="Transcription factor, MADS-box"/>
    <property type="match status" value="1"/>
</dbReference>
<sequence>MVRGKVEMKRIENPTSRQVTFSKRRNGLLKKAYELSVLCDAEVALIIFSQKGRLYEFSSSNSSKISEFLSTVLKLRMICMQKSIEKYLERAREEQGNEVEQRMKLQYLKHEAALMMKKIELLENSQRKLLGQNLGAYSLQELHETENQLQRSLHNVRARKAQLYKEETEKLLAKEKFLLEENSKLSQKCEVRESQSQTTLSSEVVTELFIGPPTTRKALDFSTFTSK</sequence>
<comment type="caution">
    <text evidence="9">The sequence shown here is derived from an EMBL/GenBank/DDBJ whole genome shotgun (WGS) entry which is preliminary data.</text>
</comment>
<dbReference type="InterPro" id="IPR002100">
    <property type="entry name" value="TF_MADSbox"/>
</dbReference>
<dbReference type="PANTHER" id="PTHR48019">
    <property type="entry name" value="SERUM RESPONSE FACTOR HOMOLOG"/>
    <property type="match status" value="1"/>
</dbReference>
<keyword evidence="5" id="KW-0539">Nucleus</keyword>
<keyword evidence="10" id="KW-1185">Reference proteome</keyword>
<evidence type="ECO:0000313" key="9">
    <source>
        <dbReference type="EMBL" id="KAG6429527.1"/>
    </source>
</evidence>
<keyword evidence="4" id="KW-0804">Transcription</keyword>
<dbReference type="InterPro" id="IPR002487">
    <property type="entry name" value="TF_Kbox"/>
</dbReference>
<reference evidence="9" key="2">
    <citation type="submission" date="2020-08" db="EMBL/GenBank/DDBJ databases">
        <title>Plant Genome Project.</title>
        <authorList>
            <person name="Zhang R.-G."/>
        </authorList>
    </citation>
    <scope>NUCLEOTIDE SEQUENCE</scope>
    <source>
        <strain evidence="9">Huo1</strain>
        <tissue evidence="9">Leaf</tissue>
    </source>
</reference>
<dbReference type="InterPro" id="IPR036879">
    <property type="entry name" value="TF_MADSbox_sf"/>
</dbReference>
<feature type="domain" description="K-box" evidence="8">
    <location>
        <begin position="105"/>
        <end position="195"/>
    </location>
</feature>
<dbReference type="GO" id="GO:0005634">
    <property type="term" value="C:nucleus"/>
    <property type="evidence" value="ECO:0007669"/>
    <property type="project" value="UniProtKB-SubCell"/>
</dbReference>
<dbReference type="PRINTS" id="PR00404">
    <property type="entry name" value="MADSDOMAIN"/>
</dbReference>
<dbReference type="Pfam" id="PF01486">
    <property type="entry name" value="K-box"/>
    <property type="match status" value="1"/>
</dbReference>
<keyword evidence="2" id="KW-0805">Transcription regulation</keyword>
<dbReference type="PROSITE" id="PS00350">
    <property type="entry name" value="MADS_BOX_1"/>
    <property type="match status" value="1"/>
</dbReference>
<dbReference type="PROSITE" id="PS50066">
    <property type="entry name" value="MADS_BOX_2"/>
    <property type="match status" value="1"/>
</dbReference>
<dbReference type="GO" id="GO:0000977">
    <property type="term" value="F:RNA polymerase II transcription regulatory region sequence-specific DNA binding"/>
    <property type="evidence" value="ECO:0007669"/>
    <property type="project" value="InterPro"/>
</dbReference>
<protein>
    <submittedName>
        <fullName evidence="9">Uncharacterized protein</fullName>
    </submittedName>
</protein>
<accession>A0A8X9A4J9</accession>
<evidence type="ECO:0000256" key="3">
    <source>
        <dbReference type="ARBA" id="ARBA00023125"/>
    </source>
</evidence>
<comment type="subcellular location">
    <subcellularLocation>
        <location evidence="1">Nucleus</location>
    </subcellularLocation>
</comment>
<dbReference type="GO" id="GO:0009908">
    <property type="term" value="P:flower development"/>
    <property type="evidence" value="ECO:0007669"/>
    <property type="project" value="UniProtKB-ARBA"/>
</dbReference>
<gene>
    <name evidence="9" type="ORF">SASPL_107579</name>
</gene>
<evidence type="ECO:0000256" key="6">
    <source>
        <dbReference type="SAM" id="Coils"/>
    </source>
</evidence>
<evidence type="ECO:0000256" key="1">
    <source>
        <dbReference type="ARBA" id="ARBA00004123"/>
    </source>
</evidence>
<dbReference type="CDD" id="cd00265">
    <property type="entry name" value="MADS_MEF2_like"/>
    <property type="match status" value="1"/>
</dbReference>
<evidence type="ECO:0000259" key="7">
    <source>
        <dbReference type="PROSITE" id="PS50066"/>
    </source>
</evidence>
<name>A0A8X9A4J9_SALSN</name>
<dbReference type="Pfam" id="PF00319">
    <property type="entry name" value="SRF-TF"/>
    <property type="match status" value="1"/>
</dbReference>
<evidence type="ECO:0000256" key="5">
    <source>
        <dbReference type="ARBA" id="ARBA00023242"/>
    </source>
</evidence>
<dbReference type="SMART" id="SM00432">
    <property type="entry name" value="MADS"/>
    <property type="match status" value="1"/>
</dbReference>
<proteinExistence type="predicted"/>
<organism evidence="9">
    <name type="scientific">Salvia splendens</name>
    <name type="common">Scarlet sage</name>
    <dbReference type="NCBI Taxonomy" id="180675"/>
    <lineage>
        <taxon>Eukaryota</taxon>
        <taxon>Viridiplantae</taxon>
        <taxon>Streptophyta</taxon>
        <taxon>Embryophyta</taxon>
        <taxon>Tracheophyta</taxon>
        <taxon>Spermatophyta</taxon>
        <taxon>Magnoliopsida</taxon>
        <taxon>eudicotyledons</taxon>
        <taxon>Gunneridae</taxon>
        <taxon>Pentapetalae</taxon>
        <taxon>asterids</taxon>
        <taxon>lamiids</taxon>
        <taxon>Lamiales</taxon>
        <taxon>Lamiaceae</taxon>
        <taxon>Nepetoideae</taxon>
        <taxon>Mentheae</taxon>
        <taxon>Salviinae</taxon>
        <taxon>Salvia</taxon>
        <taxon>Salvia subgen. Calosphace</taxon>
        <taxon>core Calosphace</taxon>
    </lineage>
</organism>
<evidence type="ECO:0000256" key="2">
    <source>
        <dbReference type="ARBA" id="ARBA00023015"/>
    </source>
</evidence>
<dbReference type="GO" id="GO:0046983">
    <property type="term" value="F:protein dimerization activity"/>
    <property type="evidence" value="ECO:0007669"/>
    <property type="project" value="InterPro"/>
</dbReference>
<dbReference type="GO" id="GO:0045944">
    <property type="term" value="P:positive regulation of transcription by RNA polymerase II"/>
    <property type="evidence" value="ECO:0007669"/>
    <property type="project" value="InterPro"/>
</dbReference>
<dbReference type="Proteomes" id="UP000298416">
    <property type="component" value="Unassembled WGS sequence"/>
</dbReference>
<evidence type="ECO:0000313" key="10">
    <source>
        <dbReference type="Proteomes" id="UP000298416"/>
    </source>
</evidence>
<keyword evidence="3" id="KW-0238">DNA-binding</keyword>
<reference evidence="9" key="1">
    <citation type="submission" date="2018-01" db="EMBL/GenBank/DDBJ databases">
        <authorList>
            <person name="Mao J.F."/>
        </authorList>
    </citation>
    <scope>NUCLEOTIDE SEQUENCE</scope>
    <source>
        <strain evidence="9">Huo1</strain>
        <tissue evidence="9">Leaf</tissue>
    </source>
</reference>
<dbReference type="EMBL" id="PNBA02000003">
    <property type="protein sequence ID" value="KAG6429527.1"/>
    <property type="molecule type" value="Genomic_DNA"/>
</dbReference>
<dbReference type="PROSITE" id="PS51297">
    <property type="entry name" value="K_BOX"/>
    <property type="match status" value="1"/>
</dbReference>
<keyword evidence="6" id="KW-0175">Coiled coil</keyword>
<dbReference type="FunFam" id="3.40.1810.10:FF:000030">
    <property type="entry name" value="Agamous-like MADS-box protein AGL13"/>
    <property type="match status" value="1"/>
</dbReference>
<dbReference type="AlphaFoldDB" id="A0A8X9A4J9"/>
<feature type="domain" description="MADS-box" evidence="7">
    <location>
        <begin position="1"/>
        <end position="61"/>
    </location>
</feature>
<dbReference type="GO" id="GO:0003700">
    <property type="term" value="F:DNA-binding transcription factor activity"/>
    <property type="evidence" value="ECO:0007669"/>
    <property type="project" value="InterPro"/>
</dbReference>